<sequence length="63" mass="6916">MHRVVRPFPCSWDGFTLVDLNVGDERDFGSMANGLVAEGFIEAVDAVGEDPDRPVVKPAKRTK</sequence>
<proteinExistence type="predicted"/>
<gene>
    <name evidence="1" type="ORF">GGE15_000637</name>
</gene>
<organism evidence="1 2">
    <name type="scientific">Rhizobium esperanzae</name>
    <dbReference type="NCBI Taxonomy" id="1967781"/>
    <lineage>
        <taxon>Bacteria</taxon>
        <taxon>Pseudomonadati</taxon>
        <taxon>Pseudomonadota</taxon>
        <taxon>Alphaproteobacteria</taxon>
        <taxon>Hyphomicrobiales</taxon>
        <taxon>Rhizobiaceae</taxon>
        <taxon>Rhizobium/Agrobacterium group</taxon>
        <taxon>Rhizobium</taxon>
    </lineage>
</organism>
<dbReference type="Proteomes" id="UP000533724">
    <property type="component" value="Unassembled WGS sequence"/>
</dbReference>
<evidence type="ECO:0000313" key="1">
    <source>
        <dbReference type="EMBL" id="MBB4437406.1"/>
    </source>
</evidence>
<evidence type="ECO:0000313" key="2">
    <source>
        <dbReference type="Proteomes" id="UP000533724"/>
    </source>
</evidence>
<protein>
    <submittedName>
        <fullName evidence="1">Uncharacterized protein</fullName>
    </submittedName>
</protein>
<reference evidence="1 2" key="1">
    <citation type="submission" date="2020-08" db="EMBL/GenBank/DDBJ databases">
        <title>Genomic Encyclopedia of Type Strains, Phase IV (KMG-V): Genome sequencing to study the core and pangenomes of soil and plant-associated prokaryotes.</title>
        <authorList>
            <person name="Whitman W."/>
        </authorList>
    </citation>
    <scope>NUCLEOTIDE SEQUENCE [LARGE SCALE GENOMIC DNA]</scope>
    <source>
        <strain evidence="1 2">SEMIA 414</strain>
    </source>
</reference>
<dbReference type="EMBL" id="JACIHI010000001">
    <property type="protein sequence ID" value="MBB4437406.1"/>
    <property type="molecule type" value="Genomic_DNA"/>
</dbReference>
<accession>A0A7W6XTI5</accession>
<name>A0A7W6XTI5_9HYPH</name>
<comment type="caution">
    <text evidence="1">The sequence shown here is derived from an EMBL/GenBank/DDBJ whole genome shotgun (WGS) entry which is preliminary data.</text>
</comment>
<dbReference type="AlphaFoldDB" id="A0A7W6XTI5"/>